<accession>A0A2I7SJZ0</accession>
<dbReference type="KEGG" id="taj:C1A40_12505"/>
<dbReference type="RefSeq" id="WP_102996181.1">
    <property type="nucleotide sequence ID" value="NZ_CP025938.1"/>
</dbReference>
<dbReference type="InterPro" id="IPR009015">
    <property type="entry name" value="Fucose_isomerase_N/cen_sf"/>
</dbReference>
<dbReference type="Proteomes" id="UP000236592">
    <property type="component" value="Chromosome"/>
</dbReference>
<organism evidence="3 4">
    <name type="scientific">Pseudotamlana carrageenivorans</name>
    <dbReference type="NCBI Taxonomy" id="2069432"/>
    <lineage>
        <taxon>Bacteria</taxon>
        <taxon>Pseudomonadati</taxon>
        <taxon>Bacteroidota</taxon>
        <taxon>Flavobacteriia</taxon>
        <taxon>Flavobacteriales</taxon>
        <taxon>Flavobacteriaceae</taxon>
        <taxon>Pseudotamlana</taxon>
    </lineage>
</organism>
<dbReference type="PANTHER" id="PTHR36120">
    <property type="entry name" value="FUCOSE ISOMERASE"/>
    <property type="match status" value="1"/>
</dbReference>
<dbReference type="OrthoDB" id="5838738at2"/>
<dbReference type="EMBL" id="CP025938">
    <property type="protein sequence ID" value="AUS06219.1"/>
    <property type="molecule type" value="Genomic_DNA"/>
</dbReference>
<name>A0A2I7SJZ0_9FLAO</name>
<protein>
    <recommendedName>
        <fullName evidence="5">Fucose isomerase</fullName>
    </recommendedName>
</protein>
<dbReference type="GO" id="GO:0005737">
    <property type="term" value="C:cytoplasm"/>
    <property type="evidence" value="ECO:0007669"/>
    <property type="project" value="InterPro"/>
</dbReference>
<dbReference type="GO" id="GO:0016861">
    <property type="term" value="F:intramolecular oxidoreductase activity, interconverting aldoses and ketoses"/>
    <property type="evidence" value="ECO:0007669"/>
    <property type="project" value="InterPro"/>
</dbReference>
<dbReference type="SUPFAM" id="SSF53743">
    <property type="entry name" value="FucI/AraA N-terminal and middle domains"/>
    <property type="match status" value="1"/>
</dbReference>
<keyword evidence="4" id="KW-1185">Reference proteome</keyword>
<evidence type="ECO:0000256" key="2">
    <source>
        <dbReference type="ARBA" id="ARBA00023277"/>
    </source>
</evidence>
<evidence type="ECO:0000313" key="4">
    <source>
        <dbReference type="Proteomes" id="UP000236592"/>
    </source>
</evidence>
<dbReference type="AlphaFoldDB" id="A0A2I7SJZ0"/>
<dbReference type="GO" id="GO:0005996">
    <property type="term" value="P:monosaccharide metabolic process"/>
    <property type="evidence" value="ECO:0007669"/>
    <property type="project" value="InterPro"/>
</dbReference>
<evidence type="ECO:0000313" key="3">
    <source>
        <dbReference type="EMBL" id="AUS06219.1"/>
    </source>
</evidence>
<evidence type="ECO:0008006" key="5">
    <source>
        <dbReference type="Google" id="ProtNLM"/>
    </source>
</evidence>
<keyword evidence="1" id="KW-0413">Isomerase</keyword>
<dbReference type="PANTHER" id="PTHR36120:SF1">
    <property type="entry name" value="L-FUCOSE ISOMERASE C-TERMINAL DOMAIN-CONTAINING PROTEIN"/>
    <property type="match status" value="1"/>
</dbReference>
<proteinExistence type="predicted"/>
<keyword evidence="2" id="KW-0119">Carbohydrate metabolism</keyword>
<evidence type="ECO:0000256" key="1">
    <source>
        <dbReference type="ARBA" id="ARBA00023235"/>
    </source>
</evidence>
<sequence length="502" mass="56081">MEVLNNISIEKGIVSHLFEKVITPAKPSYVAKIAIVGIGKEEHFDWQSILKNYEIAKNSLSTIIPDEKFELITSDSPLQTKEQMYDWLQGMHYENIDGLIIYQASFIDGDLAATIARWLNQNVIPVLSWSHDEATGGRLSNNRLCGQNFLLNILNSCGVKYSWLFEAPNSENLAPNILKFAKAVYAKASINQRAVGMIGGFRVPGFYDCELNELALLNTFGIKVERIDFQTIWQHGEKFGNAIIQGVKSELLNHPLCKFNNVVDEQIDKSIRFALTVADFARVHDYLGIGLKNWPELFDHYGIAGDGAGALVQDVGIPVADESDMGALLTMVVMNQLSLGEAIPTLVDLSLVNKNDNRVGFWHCGGAPTKLINEKTGFEVRNHSILENYSEESSMGMLLEFLQKEGPITVAKYQYPDAGKVLVWEGDIKSSQMAFRGSYAEVEPVRNSVGEVLNTVLNNGLDHHWIIGRGFMQKDLNEFNHWLGINNIKIETGKEQLYGHSN</sequence>
<reference evidence="4" key="1">
    <citation type="submission" date="2018-01" db="EMBL/GenBank/DDBJ databases">
        <title>Complete genome of Tamlana sp. UJ94.</title>
        <authorList>
            <person name="Jung J."/>
            <person name="Chung D."/>
            <person name="Bae S.S."/>
            <person name="Baek K."/>
        </authorList>
    </citation>
    <scope>NUCLEOTIDE SEQUENCE [LARGE SCALE GENOMIC DNA]</scope>
    <source>
        <strain evidence="4">UJ94</strain>
    </source>
</reference>
<gene>
    <name evidence="3" type="ORF">C1A40_12505</name>
</gene>